<organism evidence="1 2">
    <name type="scientific">Asbolus verrucosus</name>
    <name type="common">Desert ironclad beetle</name>
    <dbReference type="NCBI Taxonomy" id="1661398"/>
    <lineage>
        <taxon>Eukaryota</taxon>
        <taxon>Metazoa</taxon>
        <taxon>Ecdysozoa</taxon>
        <taxon>Arthropoda</taxon>
        <taxon>Hexapoda</taxon>
        <taxon>Insecta</taxon>
        <taxon>Pterygota</taxon>
        <taxon>Neoptera</taxon>
        <taxon>Endopterygota</taxon>
        <taxon>Coleoptera</taxon>
        <taxon>Polyphaga</taxon>
        <taxon>Cucujiformia</taxon>
        <taxon>Tenebrionidae</taxon>
        <taxon>Pimeliinae</taxon>
        <taxon>Asbolus</taxon>
    </lineage>
</organism>
<keyword evidence="2" id="KW-1185">Reference proteome</keyword>
<dbReference type="Proteomes" id="UP000292052">
    <property type="component" value="Unassembled WGS sequence"/>
</dbReference>
<dbReference type="AlphaFoldDB" id="A0A482W2U5"/>
<gene>
    <name evidence="1" type="ORF">BDFB_014060</name>
</gene>
<dbReference type="EMBL" id="QDEB01039136">
    <property type="protein sequence ID" value="RZC38868.1"/>
    <property type="molecule type" value="Genomic_DNA"/>
</dbReference>
<evidence type="ECO:0000313" key="2">
    <source>
        <dbReference type="Proteomes" id="UP000292052"/>
    </source>
</evidence>
<sequence length="31" mass="3756">MVERLKEFGNTLLVPVLRSFVLNFLKYYFSM</sequence>
<comment type="caution">
    <text evidence="1">The sequence shown here is derived from an EMBL/GenBank/DDBJ whole genome shotgun (WGS) entry which is preliminary data.</text>
</comment>
<proteinExistence type="predicted"/>
<accession>A0A482W2U5</accession>
<protein>
    <submittedName>
        <fullName evidence="1">Uncharacterized protein</fullName>
    </submittedName>
</protein>
<evidence type="ECO:0000313" key="1">
    <source>
        <dbReference type="EMBL" id="RZC38868.1"/>
    </source>
</evidence>
<reference evidence="1 2" key="1">
    <citation type="submission" date="2017-03" db="EMBL/GenBank/DDBJ databases">
        <title>Genome of the blue death feigning beetle - Asbolus verrucosus.</title>
        <authorList>
            <person name="Rider S.D."/>
        </authorList>
    </citation>
    <scope>NUCLEOTIDE SEQUENCE [LARGE SCALE GENOMIC DNA]</scope>
    <source>
        <strain evidence="1">Butters</strain>
        <tissue evidence="1">Head and leg muscle</tissue>
    </source>
</reference>
<name>A0A482W2U5_ASBVE</name>
<feature type="non-terminal residue" evidence="1">
    <location>
        <position position="31"/>
    </location>
</feature>